<evidence type="ECO:0000259" key="2">
    <source>
        <dbReference type="PROSITE" id="PS50053"/>
    </source>
</evidence>
<dbReference type="Proteomes" id="UP000759537">
    <property type="component" value="Unassembled WGS sequence"/>
</dbReference>
<dbReference type="InterPro" id="IPR029071">
    <property type="entry name" value="Ubiquitin-like_domsf"/>
</dbReference>
<accession>A0A9P5N394</accession>
<evidence type="ECO:0000313" key="3">
    <source>
        <dbReference type="EMBL" id="KAF8485138.1"/>
    </source>
</evidence>
<reference evidence="3" key="2">
    <citation type="journal article" date="2020" name="Nat. Commun.">
        <title>Large-scale genome sequencing of mycorrhizal fungi provides insights into the early evolution of symbiotic traits.</title>
        <authorList>
            <person name="Miyauchi S."/>
            <person name="Kiss E."/>
            <person name="Kuo A."/>
            <person name="Drula E."/>
            <person name="Kohler A."/>
            <person name="Sanchez-Garcia M."/>
            <person name="Morin E."/>
            <person name="Andreopoulos B."/>
            <person name="Barry K.W."/>
            <person name="Bonito G."/>
            <person name="Buee M."/>
            <person name="Carver A."/>
            <person name="Chen C."/>
            <person name="Cichocki N."/>
            <person name="Clum A."/>
            <person name="Culley D."/>
            <person name="Crous P.W."/>
            <person name="Fauchery L."/>
            <person name="Girlanda M."/>
            <person name="Hayes R.D."/>
            <person name="Keri Z."/>
            <person name="LaButti K."/>
            <person name="Lipzen A."/>
            <person name="Lombard V."/>
            <person name="Magnuson J."/>
            <person name="Maillard F."/>
            <person name="Murat C."/>
            <person name="Nolan M."/>
            <person name="Ohm R.A."/>
            <person name="Pangilinan J."/>
            <person name="Pereira M.F."/>
            <person name="Perotto S."/>
            <person name="Peter M."/>
            <person name="Pfister S."/>
            <person name="Riley R."/>
            <person name="Sitrit Y."/>
            <person name="Stielow J.B."/>
            <person name="Szollosi G."/>
            <person name="Zifcakova L."/>
            <person name="Stursova M."/>
            <person name="Spatafora J.W."/>
            <person name="Tedersoo L."/>
            <person name="Vaario L.M."/>
            <person name="Yamada A."/>
            <person name="Yan M."/>
            <person name="Wang P."/>
            <person name="Xu J."/>
            <person name="Bruns T."/>
            <person name="Baldrian P."/>
            <person name="Vilgalys R."/>
            <person name="Dunand C."/>
            <person name="Henrissat B."/>
            <person name="Grigoriev I.V."/>
            <person name="Hibbett D."/>
            <person name="Nagy L.G."/>
            <person name="Martin F.M."/>
        </authorList>
    </citation>
    <scope>NUCLEOTIDE SEQUENCE</scope>
    <source>
        <strain evidence="3">Prilba</strain>
    </source>
</reference>
<organism evidence="3 4">
    <name type="scientific">Russula ochroleuca</name>
    <dbReference type="NCBI Taxonomy" id="152965"/>
    <lineage>
        <taxon>Eukaryota</taxon>
        <taxon>Fungi</taxon>
        <taxon>Dikarya</taxon>
        <taxon>Basidiomycota</taxon>
        <taxon>Agaricomycotina</taxon>
        <taxon>Agaricomycetes</taxon>
        <taxon>Russulales</taxon>
        <taxon>Russulaceae</taxon>
        <taxon>Russula</taxon>
    </lineage>
</organism>
<dbReference type="EMBL" id="WHVB01000003">
    <property type="protein sequence ID" value="KAF8485138.1"/>
    <property type="molecule type" value="Genomic_DNA"/>
</dbReference>
<dbReference type="SUPFAM" id="SSF54236">
    <property type="entry name" value="Ubiquitin-like"/>
    <property type="match status" value="1"/>
</dbReference>
<dbReference type="InterPro" id="IPR000626">
    <property type="entry name" value="Ubiquitin-like_dom"/>
</dbReference>
<protein>
    <recommendedName>
        <fullName evidence="2">Ubiquitin-like domain-containing protein</fullName>
    </recommendedName>
</protein>
<dbReference type="Gene3D" id="3.10.20.90">
    <property type="entry name" value="Phosphatidylinositol 3-kinase Catalytic Subunit, Chain A, domain 1"/>
    <property type="match status" value="1"/>
</dbReference>
<feature type="transmembrane region" description="Helical" evidence="1">
    <location>
        <begin position="30"/>
        <end position="50"/>
    </location>
</feature>
<keyword evidence="4" id="KW-1185">Reference proteome</keyword>
<feature type="domain" description="Ubiquitin-like" evidence="2">
    <location>
        <begin position="75"/>
        <end position="129"/>
    </location>
</feature>
<keyword evidence="1" id="KW-0472">Membrane</keyword>
<sequence>MSSLPALGLHEDLKYSLLQRWLRLRVQDRGIVSIGAILGLIVFYAARYLAIRKVHFESYLQGLVITQSLALGSLLELKVGNPVHTLKQMIKEVGGKPIKEQKLEYKGSELQDDDSLVSHLISNNSVIQLSSKALSLLYVEMYTGETLSFSIDLDAPISCLQEMVEEKEDILAIPVFFDQQYNGDRIEIALQYVQLAKPGERPRIKVDFKISSRRRIAAVRLRITAHDNVVADVQPRSLCPERKWETVTAKAQERKHQWKVVRGVQQMVSLMLKRGGRNTDSNSTTESACSSTATIIGKRIGTFTDDDTAEWNLDKAKTSHGGDGIIGYDEGDGLTFSFLEMPHRFSYDSWVTFVDSDRVERTHHKNSSGFWGKYKFQY</sequence>
<keyword evidence="1" id="KW-0812">Transmembrane</keyword>
<dbReference type="Pfam" id="PF00240">
    <property type="entry name" value="ubiquitin"/>
    <property type="match status" value="1"/>
</dbReference>
<gene>
    <name evidence="3" type="ORF">DFH94DRAFT_689492</name>
</gene>
<dbReference type="OrthoDB" id="3041414at2759"/>
<name>A0A9P5N394_9AGAM</name>
<proteinExistence type="predicted"/>
<keyword evidence="1" id="KW-1133">Transmembrane helix</keyword>
<reference evidence="3" key="1">
    <citation type="submission" date="2019-10" db="EMBL/GenBank/DDBJ databases">
        <authorList>
            <consortium name="DOE Joint Genome Institute"/>
            <person name="Kuo A."/>
            <person name="Miyauchi S."/>
            <person name="Kiss E."/>
            <person name="Drula E."/>
            <person name="Kohler A."/>
            <person name="Sanchez-Garcia M."/>
            <person name="Andreopoulos B."/>
            <person name="Barry K.W."/>
            <person name="Bonito G."/>
            <person name="Buee M."/>
            <person name="Carver A."/>
            <person name="Chen C."/>
            <person name="Cichocki N."/>
            <person name="Clum A."/>
            <person name="Culley D."/>
            <person name="Crous P.W."/>
            <person name="Fauchery L."/>
            <person name="Girlanda M."/>
            <person name="Hayes R."/>
            <person name="Keri Z."/>
            <person name="LaButti K."/>
            <person name="Lipzen A."/>
            <person name="Lombard V."/>
            <person name="Magnuson J."/>
            <person name="Maillard F."/>
            <person name="Morin E."/>
            <person name="Murat C."/>
            <person name="Nolan M."/>
            <person name="Ohm R."/>
            <person name="Pangilinan J."/>
            <person name="Pereira M."/>
            <person name="Perotto S."/>
            <person name="Peter M."/>
            <person name="Riley R."/>
            <person name="Sitrit Y."/>
            <person name="Stielow B."/>
            <person name="Szollosi G."/>
            <person name="Zifcakova L."/>
            <person name="Stursova M."/>
            <person name="Spatafora J.W."/>
            <person name="Tedersoo L."/>
            <person name="Vaario L.-M."/>
            <person name="Yamada A."/>
            <person name="Yan M."/>
            <person name="Wang P."/>
            <person name="Xu J."/>
            <person name="Bruns T."/>
            <person name="Baldrian P."/>
            <person name="Vilgalys R."/>
            <person name="Henrissat B."/>
            <person name="Grigoriev I.V."/>
            <person name="Hibbett D."/>
            <person name="Nagy L.G."/>
            <person name="Martin F.M."/>
        </authorList>
    </citation>
    <scope>NUCLEOTIDE SEQUENCE</scope>
    <source>
        <strain evidence="3">Prilba</strain>
    </source>
</reference>
<comment type="caution">
    <text evidence="3">The sequence shown here is derived from an EMBL/GenBank/DDBJ whole genome shotgun (WGS) entry which is preliminary data.</text>
</comment>
<dbReference type="CDD" id="cd17039">
    <property type="entry name" value="Ubl_ubiquitin_like"/>
    <property type="match status" value="1"/>
</dbReference>
<dbReference type="PROSITE" id="PS50053">
    <property type="entry name" value="UBIQUITIN_2"/>
    <property type="match status" value="1"/>
</dbReference>
<evidence type="ECO:0000313" key="4">
    <source>
        <dbReference type="Proteomes" id="UP000759537"/>
    </source>
</evidence>
<dbReference type="AlphaFoldDB" id="A0A9P5N394"/>
<evidence type="ECO:0000256" key="1">
    <source>
        <dbReference type="SAM" id="Phobius"/>
    </source>
</evidence>